<evidence type="ECO:0000256" key="1">
    <source>
        <dbReference type="ARBA" id="ARBA00022723"/>
    </source>
</evidence>
<comment type="caution">
    <text evidence="5">The sequence shown here is derived from an EMBL/GenBank/DDBJ whole genome shotgun (WGS) entry which is preliminary data.</text>
</comment>
<sequence length="100" mass="10950">MGRRGARREAEGVAAVAADQLLRAGRILRRSPTTPGLRAVLRTDQAVNDAPYRERWAHDKVVRSTHGVNCTGSCSRKVYVEDGLITWETQETDASSAGGW</sequence>
<reference evidence="5" key="2">
    <citation type="submission" date="2020-09" db="EMBL/GenBank/DDBJ databases">
        <authorList>
            <person name="Sun Q."/>
            <person name="Ohkuma M."/>
        </authorList>
    </citation>
    <scope>NUCLEOTIDE SEQUENCE</scope>
    <source>
        <strain evidence="5">JCM 3302</strain>
    </source>
</reference>
<keyword evidence="6" id="KW-1185">Reference proteome</keyword>
<feature type="domain" description="4Fe-4S Mo/W bis-MGD-type" evidence="4">
    <location>
        <begin position="59"/>
        <end position="100"/>
    </location>
</feature>
<proteinExistence type="predicted"/>
<dbReference type="PROSITE" id="PS51669">
    <property type="entry name" value="4FE4S_MOW_BIS_MGD"/>
    <property type="match status" value="1"/>
</dbReference>
<protein>
    <recommendedName>
        <fullName evidence="4">4Fe-4S Mo/W bis-MGD-type domain-containing protein</fullName>
    </recommendedName>
</protein>
<dbReference type="GO" id="GO:0046872">
    <property type="term" value="F:metal ion binding"/>
    <property type="evidence" value="ECO:0007669"/>
    <property type="project" value="UniProtKB-KW"/>
</dbReference>
<dbReference type="GO" id="GO:0051536">
    <property type="term" value="F:iron-sulfur cluster binding"/>
    <property type="evidence" value="ECO:0007669"/>
    <property type="project" value="UniProtKB-KW"/>
</dbReference>
<evidence type="ECO:0000313" key="6">
    <source>
        <dbReference type="Proteomes" id="UP000641386"/>
    </source>
</evidence>
<dbReference type="GO" id="GO:0016491">
    <property type="term" value="F:oxidoreductase activity"/>
    <property type="evidence" value="ECO:0007669"/>
    <property type="project" value="InterPro"/>
</dbReference>
<name>A0A919DP87_9ACTN</name>
<gene>
    <name evidence="5" type="ORF">GCM10014715_18910</name>
</gene>
<reference evidence="5" key="1">
    <citation type="journal article" date="2014" name="Int. J. Syst. Evol. Microbiol.">
        <title>Complete genome sequence of Corynebacterium casei LMG S-19264T (=DSM 44701T), isolated from a smear-ripened cheese.</title>
        <authorList>
            <consortium name="US DOE Joint Genome Institute (JGI-PGF)"/>
            <person name="Walter F."/>
            <person name="Albersmeier A."/>
            <person name="Kalinowski J."/>
            <person name="Ruckert C."/>
        </authorList>
    </citation>
    <scope>NUCLEOTIDE SEQUENCE</scope>
    <source>
        <strain evidence="5">JCM 3302</strain>
    </source>
</reference>
<dbReference type="SUPFAM" id="SSF53706">
    <property type="entry name" value="Formate dehydrogenase/DMSO reductase, domains 1-3"/>
    <property type="match status" value="1"/>
</dbReference>
<accession>A0A919DP87</accession>
<evidence type="ECO:0000259" key="4">
    <source>
        <dbReference type="PROSITE" id="PS51669"/>
    </source>
</evidence>
<keyword evidence="2" id="KW-0408">Iron</keyword>
<dbReference type="InterPro" id="IPR006963">
    <property type="entry name" value="Mopterin_OxRdtase_4Fe-4S_dom"/>
</dbReference>
<keyword evidence="1" id="KW-0479">Metal-binding</keyword>
<dbReference type="Proteomes" id="UP000641386">
    <property type="component" value="Unassembled WGS sequence"/>
</dbReference>
<dbReference type="EMBL" id="BNBC01000006">
    <property type="protein sequence ID" value="GHE65504.1"/>
    <property type="molecule type" value="Genomic_DNA"/>
</dbReference>
<evidence type="ECO:0000313" key="5">
    <source>
        <dbReference type="EMBL" id="GHE65504.1"/>
    </source>
</evidence>
<organism evidence="5 6">
    <name type="scientific">Streptomyces spiralis</name>
    <dbReference type="NCBI Taxonomy" id="66376"/>
    <lineage>
        <taxon>Bacteria</taxon>
        <taxon>Bacillati</taxon>
        <taxon>Actinomycetota</taxon>
        <taxon>Actinomycetes</taxon>
        <taxon>Kitasatosporales</taxon>
        <taxon>Streptomycetaceae</taxon>
        <taxon>Streptomyces</taxon>
    </lineage>
</organism>
<dbReference type="Gene3D" id="3.40.50.12440">
    <property type="match status" value="1"/>
</dbReference>
<evidence type="ECO:0000256" key="2">
    <source>
        <dbReference type="ARBA" id="ARBA00023004"/>
    </source>
</evidence>
<evidence type="ECO:0000256" key="3">
    <source>
        <dbReference type="ARBA" id="ARBA00023014"/>
    </source>
</evidence>
<dbReference type="AlphaFoldDB" id="A0A919DP87"/>
<keyword evidence="3" id="KW-0411">Iron-sulfur</keyword>